<organism evidence="1 2">
    <name type="scientific">Caerostris extrusa</name>
    <name type="common">Bark spider</name>
    <name type="synonym">Caerostris bankana</name>
    <dbReference type="NCBI Taxonomy" id="172846"/>
    <lineage>
        <taxon>Eukaryota</taxon>
        <taxon>Metazoa</taxon>
        <taxon>Ecdysozoa</taxon>
        <taxon>Arthropoda</taxon>
        <taxon>Chelicerata</taxon>
        <taxon>Arachnida</taxon>
        <taxon>Araneae</taxon>
        <taxon>Araneomorphae</taxon>
        <taxon>Entelegynae</taxon>
        <taxon>Araneoidea</taxon>
        <taxon>Araneidae</taxon>
        <taxon>Caerostris</taxon>
    </lineage>
</organism>
<dbReference type="Proteomes" id="UP001054945">
    <property type="component" value="Unassembled WGS sequence"/>
</dbReference>
<protein>
    <submittedName>
        <fullName evidence="1">Uncharacterized protein</fullName>
    </submittedName>
</protein>
<gene>
    <name evidence="1" type="ORF">CEXT_205881</name>
</gene>
<proteinExistence type="predicted"/>
<keyword evidence="2" id="KW-1185">Reference proteome</keyword>
<evidence type="ECO:0000313" key="2">
    <source>
        <dbReference type="Proteomes" id="UP001054945"/>
    </source>
</evidence>
<dbReference type="AlphaFoldDB" id="A0AAV4TRY7"/>
<evidence type="ECO:0000313" key="1">
    <source>
        <dbReference type="EMBL" id="GIY47949.1"/>
    </source>
</evidence>
<dbReference type="EMBL" id="BPLR01011653">
    <property type="protein sequence ID" value="GIY47949.1"/>
    <property type="molecule type" value="Genomic_DNA"/>
</dbReference>
<sequence length="137" mass="16348">MKKNAPCERTRMPTKDIKRRKSAMLRMRRGEGEGEKSHCSNDIIQFVFSKSRFQMKWLLQNQIFSSFLNSKKELDSEKPLLTFQGFFESHPCEKKQNWIFPPFHSKNPPFFSGWGNSFHTSDTDFHFRRKTMFATKE</sequence>
<comment type="caution">
    <text evidence="1">The sequence shown here is derived from an EMBL/GenBank/DDBJ whole genome shotgun (WGS) entry which is preliminary data.</text>
</comment>
<accession>A0AAV4TRY7</accession>
<name>A0AAV4TRY7_CAEEX</name>
<reference evidence="1 2" key="1">
    <citation type="submission" date="2021-06" db="EMBL/GenBank/DDBJ databases">
        <title>Caerostris extrusa draft genome.</title>
        <authorList>
            <person name="Kono N."/>
            <person name="Arakawa K."/>
        </authorList>
    </citation>
    <scope>NUCLEOTIDE SEQUENCE [LARGE SCALE GENOMIC DNA]</scope>
</reference>